<dbReference type="Gene3D" id="3.30.450.80">
    <property type="entry name" value="Transcription factor LuxR-like, autoinducer-binding domain"/>
    <property type="match status" value="1"/>
</dbReference>
<protein>
    <submittedName>
        <fullName evidence="6">LuxR family transcriptional regulator</fullName>
    </submittedName>
</protein>
<proteinExistence type="predicted"/>
<dbReference type="PROSITE" id="PS50043">
    <property type="entry name" value="HTH_LUXR_2"/>
    <property type="match status" value="1"/>
</dbReference>
<feature type="region of interest" description="Disordered" evidence="4">
    <location>
        <begin position="1"/>
        <end position="20"/>
    </location>
</feature>
<dbReference type="InterPro" id="IPR005143">
    <property type="entry name" value="TF_LuxR_autoind-bd_dom"/>
</dbReference>
<reference evidence="7" key="1">
    <citation type="submission" date="2023-08" db="EMBL/GenBank/DDBJ databases">
        <title>Rhodospirillaceae gen. nov., a novel taxon isolated from the Yangtze River Yuezi River estuary sludge.</title>
        <authorList>
            <person name="Ruan L."/>
        </authorList>
    </citation>
    <scope>NUCLEOTIDE SEQUENCE [LARGE SCALE GENOMIC DNA]</scope>
    <source>
        <strain evidence="7">R-7</strain>
    </source>
</reference>
<keyword evidence="3" id="KW-0804">Transcription</keyword>
<sequence length="268" mass="29969">MPETARFAPRQRKPGRAPLGDASLHVDAALKVLDDIESCSELDVKLGGLCSRLGFDYFSFVLADRHQLGDATLGTARAGEPMIANSYPKPWRERYGRARYDRVDPVVTVGSRTRRPFFWGDAEYLRHLSEPRRRVFDEARDFDIRSGYTVPLHGPTGECGLFSVSTAGEMSRCEAAVGESRHLLQLIGSQVYSLVVDRLCPATEVPELTEHERVCLSWTIRGKTAWEIAQILNRSRPTIDFHLQRAIRKLGAANKVHAAFKALHAGLI</sequence>
<gene>
    <name evidence="6" type="ORF">Q8A70_00610</name>
</gene>
<dbReference type="PANTHER" id="PTHR44688">
    <property type="entry name" value="DNA-BINDING TRANSCRIPTIONAL ACTIVATOR DEVR_DOSR"/>
    <property type="match status" value="1"/>
</dbReference>
<evidence type="ECO:0000313" key="6">
    <source>
        <dbReference type="EMBL" id="MDQ7246138.1"/>
    </source>
</evidence>
<keyword evidence="2" id="KW-0238">DNA-binding</keyword>
<feature type="domain" description="HTH luxR-type" evidence="5">
    <location>
        <begin position="201"/>
        <end position="266"/>
    </location>
</feature>
<dbReference type="RefSeq" id="WP_379953509.1">
    <property type="nucleotide sequence ID" value="NZ_JAUYVI010000001.1"/>
</dbReference>
<evidence type="ECO:0000256" key="2">
    <source>
        <dbReference type="ARBA" id="ARBA00023125"/>
    </source>
</evidence>
<dbReference type="EMBL" id="JAUYVI010000001">
    <property type="protein sequence ID" value="MDQ7246138.1"/>
    <property type="molecule type" value="Genomic_DNA"/>
</dbReference>
<comment type="caution">
    <text evidence="6">The sequence shown here is derived from an EMBL/GenBank/DDBJ whole genome shotgun (WGS) entry which is preliminary data.</text>
</comment>
<evidence type="ECO:0000256" key="4">
    <source>
        <dbReference type="SAM" id="MobiDB-lite"/>
    </source>
</evidence>
<dbReference type="InterPro" id="IPR036388">
    <property type="entry name" value="WH-like_DNA-bd_sf"/>
</dbReference>
<keyword evidence="1" id="KW-0805">Transcription regulation</keyword>
<organism evidence="6 7">
    <name type="scientific">Dongia sedimenti</name>
    <dbReference type="NCBI Taxonomy" id="3064282"/>
    <lineage>
        <taxon>Bacteria</taxon>
        <taxon>Pseudomonadati</taxon>
        <taxon>Pseudomonadota</taxon>
        <taxon>Alphaproteobacteria</taxon>
        <taxon>Rhodospirillales</taxon>
        <taxon>Dongiaceae</taxon>
        <taxon>Dongia</taxon>
    </lineage>
</organism>
<evidence type="ECO:0000313" key="7">
    <source>
        <dbReference type="Proteomes" id="UP001230156"/>
    </source>
</evidence>
<accession>A0ABU0YEJ1</accession>
<dbReference type="Pfam" id="PF00196">
    <property type="entry name" value="GerE"/>
    <property type="match status" value="1"/>
</dbReference>
<dbReference type="PRINTS" id="PR00038">
    <property type="entry name" value="HTHLUXR"/>
</dbReference>
<dbReference type="SUPFAM" id="SSF46894">
    <property type="entry name" value="C-terminal effector domain of the bipartite response regulators"/>
    <property type="match status" value="1"/>
</dbReference>
<dbReference type="PANTHER" id="PTHR44688:SF16">
    <property type="entry name" value="DNA-BINDING TRANSCRIPTIONAL ACTIVATOR DEVR_DOSR"/>
    <property type="match status" value="1"/>
</dbReference>
<dbReference type="InterPro" id="IPR036693">
    <property type="entry name" value="TF_LuxR_autoind-bd_dom_sf"/>
</dbReference>
<dbReference type="SMART" id="SM00421">
    <property type="entry name" value="HTH_LUXR"/>
    <property type="match status" value="1"/>
</dbReference>
<dbReference type="InterPro" id="IPR000792">
    <property type="entry name" value="Tscrpt_reg_LuxR_C"/>
</dbReference>
<dbReference type="SUPFAM" id="SSF75516">
    <property type="entry name" value="Pheromone-binding domain of LuxR-like quorum-sensing transcription factors"/>
    <property type="match status" value="1"/>
</dbReference>
<dbReference type="Gene3D" id="1.10.10.10">
    <property type="entry name" value="Winged helix-like DNA-binding domain superfamily/Winged helix DNA-binding domain"/>
    <property type="match status" value="1"/>
</dbReference>
<keyword evidence="7" id="KW-1185">Reference proteome</keyword>
<dbReference type="CDD" id="cd06170">
    <property type="entry name" value="LuxR_C_like"/>
    <property type="match status" value="1"/>
</dbReference>
<dbReference type="Pfam" id="PF03472">
    <property type="entry name" value="Autoind_bind"/>
    <property type="match status" value="1"/>
</dbReference>
<evidence type="ECO:0000259" key="5">
    <source>
        <dbReference type="PROSITE" id="PS50043"/>
    </source>
</evidence>
<dbReference type="PROSITE" id="PS00622">
    <property type="entry name" value="HTH_LUXR_1"/>
    <property type="match status" value="1"/>
</dbReference>
<evidence type="ECO:0000256" key="1">
    <source>
        <dbReference type="ARBA" id="ARBA00023015"/>
    </source>
</evidence>
<dbReference type="InterPro" id="IPR016032">
    <property type="entry name" value="Sig_transdc_resp-reg_C-effctor"/>
</dbReference>
<name>A0ABU0YEJ1_9PROT</name>
<dbReference type="Proteomes" id="UP001230156">
    <property type="component" value="Unassembled WGS sequence"/>
</dbReference>
<evidence type="ECO:0000256" key="3">
    <source>
        <dbReference type="ARBA" id="ARBA00023163"/>
    </source>
</evidence>